<proteinExistence type="predicted"/>
<name>A0ACA9M5W6_9GLOM</name>
<sequence>NNTRVVFSASVAVRKDNFETIISDYLTFVDKSMLIKEFIESLDFDKIIEKLKLLIAEIYREHYYLIKNLYPDELRKYQSFLNEDSTESQLEFSLKMLSKYLRQHYKKKYIVLIDEYDFLMECAYNKRYYESNDENIAKAMLVENHKDSSSLYVDKFGFTSDEMINVPFFTKGQTITSILNNLLHGNLDLFSKEFENMIVDTLSFYEVRGSNSGKNVEYVYYAFCLGVFTNVCDRGFIVYSNCEAGFRRYNVKIIPKLGVNEIAIIIEFKVVLDKKSLYDMTQEGLLQIEE</sequence>
<evidence type="ECO:0000313" key="1">
    <source>
        <dbReference type="EMBL" id="CAG8569181.1"/>
    </source>
</evidence>
<accession>A0ACA9M5W6</accession>
<organism evidence="1 2">
    <name type="scientific">Scutellospora calospora</name>
    <dbReference type="NCBI Taxonomy" id="85575"/>
    <lineage>
        <taxon>Eukaryota</taxon>
        <taxon>Fungi</taxon>
        <taxon>Fungi incertae sedis</taxon>
        <taxon>Mucoromycota</taxon>
        <taxon>Glomeromycotina</taxon>
        <taxon>Glomeromycetes</taxon>
        <taxon>Diversisporales</taxon>
        <taxon>Gigasporaceae</taxon>
        <taxon>Scutellospora</taxon>
    </lineage>
</organism>
<dbReference type="EMBL" id="CAJVPM010009997">
    <property type="protein sequence ID" value="CAG8569181.1"/>
    <property type="molecule type" value="Genomic_DNA"/>
</dbReference>
<feature type="non-terminal residue" evidence="1">
    <location>
        <position position="1"/>
    </location>
</feature>
<dbReference type="Proteomes" id="UP000789860">
    <property type="component" value="Unassembled WGS sequence"/>
</dbReference>
<evidence type="ECO:0000313" key="2">
    <source>
        <dbReference type="Proteomes" id="UP000789860"/>
    </source>
</evidence>
<gene>
    <name evidence="1" type="ORF">SCALOS_LOCUS5789</name>
</gene>
<protein>
    <submittedName>
        <fullName evidence="1">10148_t:CDS:1</fullName>
    </submittedName>
</protein>
<feature type="non-terminal residue" evidence="1">
    <location>
        <position position="290"/>
    </location>
</feature>
<keyword evidence="2" id="KW-1185">Reference proteome</keyword>
<comment type="caution">
    <text evidence="1">The sequence shown here is derived from an EMBL/GenBank/DDBJ whole genome shotgun (WGS) entry which is preliminary data.</text>
</comment>
<reference evidence="1" key="1">
    <citation type="submission" date="2021-06" db="EMBL/GenBank/DDBJ databases">
        <authorList>
            <person name="Kallberg Y."/>
            <person name="Tangrot J."/>
            <person name="Rosling A."/>
        </authorList>
    </citation>
    <scope>NUCLEOTIDE SEQUENCE</scope>
    <source>
        <strain evidence="1">AU212A</strain>
    </source>
</reference>